<organism evidence="1 2">
    <name type="scientific">Brumimicrobium oceani</name>
    <dbReference type="NCBI Taxonomy" id="2100725"/>
    <lineage>
        <taxon>Bacteria</taxon>
        <taxon>Pseudomonadati</taxon>
        <taxon>Bacteroidota</taxon>
        <taxon>Flavobacteriia</taxon>
        <taxon>Flavobacteriales</taxon>
        <taxon>Crocinitomicaceae</taxon>
        <taxon>Brumimicrobium</taxon>
    </lineage>
</organism>
<sequence length="193" mass="22468">MGIFISFKLYAMTKTIATFLIICLSYTLFGQEMNCDSTLTFAFIKNGKGDQMIMNGYKIVVKNNNGEKLELLPIPISYEENDRLIVDHDAGYIKSQDFWCDSLTVMTYKYKSFEVSFKSEPLCKFEGMDFGVYIYHFTNFRQLKRFKKAKRAIVHPINTYKLGKDDFPLTLVALDTEEFTLELEIINDAYNHK</sequence>
<evidence type="ECO:0000313" key="2">
    <source>
        <dbReference type="Proteomes" id="UP000245370"/>
    </source>
</evidence>
<gene>
    <name evidence="1" type="ORF">DIT68_12510</name>
</gene>
<reference evidence="1 2" key="1">
    <citation type="submission" date="2018-05" db="EMBL/GenBank/DDBJ databases">
        <title>Brumimicrobium oceani sp. nov., isolated from coastal sediment.</title>
        <authorList>
            <person name="Kou Y."/>
        </authorList>
    </citation>
    <scope>NUCLEOTIDE SEQUENCE [LARGE SCALE GENOMIC DNA]</scope>
    <source>
        <strain evidence="1 2">C305</strain>
    </source>
</reference>
<dbReference type="AlphaFoldDB" id="A0A2U2XAC7"/>
<dbReference type="Proteomes" id="UP000245370">
    <property type="component" value="Unassembled WGS sequence"/>
</dbReference>
<reference evidence="1 2" key="2">
    <citation type="submission" date="2018-05" db="EMBL/GenBank/DDBJ databases">
        <authorList>
            <person name="Lanie J.A."/>
            <person name="Ng W.-L."/>
            <person name="Kazmierczak K.M."/>
            <person name="Andrzejewski T.M."/>
            <person name="Davidsen T.M."/>
            <person name="Wayne K.J."/>
            <person name="Tettelin H."/>
            <person name="Glass J.I."/>
            <person name="Rusch D."/>
            <person name="Podicherti R."/>
            <person name="Tsui H.-C.T."/>
            <person name="Winkler M.E."/>
        </authorList>
    </citation>
    <scope>NUCLEOTIDE SEQUENCE [LARGE SCALE GENOMIC DNA]</scope>
    <source>
        <strain evidence="1 2">C305</strain>
    </source>
</reference>
<accession>A0A2U2XAC7</accession>
<comment type="caution">
    <text evidence="1">The sequence shown here is derived from an EMBL/GenBank/DDBJ whole genome shotgun (WGS) entry which is preliminary data.</text>
</comment>
<protein>
    <submittedName>
        <fullName evidence="1">Uncharacterized protein</fullName>
    </submittedName>
</protein>
<evidence type="ECO:0000313" key="1">
    <source>
        <dbReference type="EMBL" id="PWH84746.1"/>
    </source>
</evidence>
<keyword evidence="2" id="KW-1185">Reference proteome</keyword>
<name>A0A2U2XAC7_9FLAO</name>
<proteinExistence type="predicted"/>
<dbReference type="EMBL" id="QFRJ01000011">
    <property type="protein sequence ID" value="PWH84746.1"/>
    <property type="molecule type" value="Genomic_DNA"/>
</dbReference>